<evidence type="ECO:0000256" key="8">
    <source>
        <dbReference type="ARBA" id="ARBA00023034"/>
    </source>
</evidence>
<organism evidence="14 15">
    <name type="scientific">Brachionus plicatilis</name>
    <name type="common">Marine rotifer</name>
    <name type="synonym">Brachionus muelleri</name>
    <dbReference type="NCBI Taxonomy" id="10195"/>
    <lineage>
        <taxon>Eukaryota</taxon>
        <taxon>Metazoa</taxon>
        <taxon>Spiralia</taxon>
        <taxon>Gnathifera</taxon>
        <taxon>Rotifera</taxon>
        <taxon>Eurotatoria</taxon>
        <taxon>Monogononta</taxon>
        <taxon>Pseudotrocha</taxon>
        <taxon>Ploima</taxon>
        <taxon>Brachionidae</taxon>
        <taxon>Brachionus</taxon>
    </lineage>
</organism>
<evidence type="ECO:0000256" key="10">
    <source>
        <dbReference type="ARBA" id="ARBA00023329"/>
    </source>
</evidence>
<dbReference type="GO" id="GO:0006886">
    <property type="term" value="P:intracellular protein transport"/>
    <property type="evidence" value="ECO:0007669"/>
    <property type="project" value="TreeGrafter"/>
</dbReference>
<keyword evidence="7 12" id="KW-0653">Protein transport</keyword>
<keyword evidence="6 12" id="KW-0931">ER-Golgi transport</keyword>
<evidence type="ECO:0000313" key="15">
    <source>
        <dbReference type="Proteomes" id="UP000276133"/>
    </source>
</evidence>
<dbReference type="Gene3D" id="3.30.450.60">
    <property type="match status" value="1"/>
</dbReference>
<evidence type="ECO:0000256" key="5">
    <source>
        <dbReference type="ARBA" id="ARBA00022490"/>
    </source>
</evidence>
<evidence type="ECO:0000256" key="11">
    <source>
        <dbReference type="ARBA" id="ARBA00045555"/>
    </source>
</evidence>
<keyword evidence="5 12" id="KW-0963">Cytoplasm</keyword>
<evidence type="ECO:0000313" key="14">
    <source>
        <dbReference type="EMBL" id="RNA27091.1"/>
    </source>
</evidence>
<dbReference type="Proteomes" id="UP000276133">
    <property type="component" value="Unassembled WGS sequence"/>
</dbReference>
<dbReference type="GO" id="GO:0006890">
    <property type="term" value="P:retrograde vesicle-mediated transport, Golgi to endoplasmic reticulum"/>
    <property type="evidence" value="ECO:0007669"/>
    <property type="project" value="UniProtKB-UniRule"/>
</dbReference>
<dbReference type="Pfam" id="PF01217">
    <property type="entry name" value="Clat_adaptor_s"/>
    <property type="match status" value="1"/>
</dbReference>
<evidence type="ECO:0000259" key="13">
    <source>
        <dbReference type="Pfam" id="PF01217"/>
    </source>
</evidence>
<dbReference type="GO" id="GO:0006891">
    <property type="term" value="P:intra-Golgi vesicle-mediated transport"/>
    <property type="evidence" value="ECO:0007669"/>
    <property type="project" value="TreeGrafter"/>
</dbReference>
<comment type="function">
    <text evidence="11">The coatomer is a cytosolic protein complex that binds to dilysine motifs and reversibly associates with Golgi non-clathrin-coated vesicles, which further mediate biosynthetic protein transport from the ER, via the Golgi up to the trans Golgi network. Coatomer complex is required for budding from Golgi membranes, and is essential for the retrograde Golgi-to-ER transport of dilysine-tagged proteins. The zeta subunit may be involved in regulating the coat assembly and, hence, the rate of biosynthetic protein transport due to its association-dissociation properties with the coatomer complex.</text>
</comment>
<keyword evidence="15" id="KW-1185">Reference proteome</keyword>
<comment type="similarity">
    <text evidence="2 12">Belongs to the adaptor complexes small subunit family.</text>
</comment>
<evidence type="ECO:0000256" key="7">
    <source>
        <dbReference type="ARBA" id="ARBA00022927"/>
    </source>
</evidence>
<evidence type="ECO:0000256" key="6">
    <source>
        <dbReference type="ARBA" id="ARBA00022892"/>
    </source>
</evidence>
<dbReference type="InterPro" id="IPR039652">
    <property type="entry name" value="Coatomer_zeta"/>
</dbReference>
<keyword evidence="4 12" id="KW-0813">Transport</keyword>
<evidence type="ECO:0000256" key="4">
    <source>
        <dbReference type="ARBA" id="ARBA00022448"/>
    </source>
</evidence>
<keyword evidence="8 12" id="KW-0333">Golgi apparatus</keyword>
<dbReference type="PANTHER" id="PTHR11043">
    <property type="entry name" value="ZETA-COAT PROTEIN"/>
    <property type="match status" value="1"/>
</dbReference>
<dbReference type="GO" id="GO:0030126">
    <property type="term" value="C:COPI vesicle coat"/>
    <property type="evidence" value="ECO:0007669"/>
    <property type="project" value="UniProtKB-UniRule"/>
</dbReference>
<evidence type="ECO:0000256" key="3">
    <source>
        <dbReference type="ARBA" id="ARBA00011775"/>
    </source>
</evidence>
<dbReference type="EMBL" id="REGN01002601">
    <property type="protein sequence ID" value="RNA27091.1"/>
    <property type="molecule type" value="Genomic_DNA"/>
</dbReference>
<dbReference type="GO" id="GO:0000139">
    <property type="term" value="C:Golgi membrane"/>
    <property type="evidence" value="ECO:0007669"/>
    <property type="project" value="UniProtKB-SubCell"/>
</dbReference>
<comment type="subunit">
    <text evidence="3 12">Oligomeric complex that consists of at least the alpha, beta, beta', gamma, delta, epsilon and zeta subunits.</text>
</comment>
<evidence type="ECO:0000256" key="1">
    <source>
        <dbReference type="ARBA" id="ARBA00004255"/>
    </source>
</evidence>
<dbReference type="STRING" id="10195.A0A3M7RU53"/>
<sequence length="171" mass="19458">MEPSLYTVKAILILDNDGNRLAGKYFDNQFTSIKEQLDFEKLLFSKTHKANSEIIMLDNLTIVYRSIIDLFFYVIGSTSDNEIMLSSVLNCLYDSVSQILRKNIEKKNLIDHLDAILLAIDEICDNGILLETDPSAISQRVSLKDEVPLGEQTVMDVVKSARDQLKWSILR</sequence>
<evidence type="ECO:0000256" key="2">
    <source>
        <dbReference type="ARBA" id="ARBA00006972"/>
    </source>
</evidence>
<comment type="caution">
    <text evidence="14">The sequence shown here is derived from an EMBL/GenBank/DDBJ whole genome shotgun (WGS) entry which is preliminary data.</text>
</comment>
<evidence type="ECO:0000256" key="9">
    <source>
        <dbReference type="ARBA" id="ARBA00023136"/>
    </source>
</evidence>
<dbReference type="AlphaFoldDB" id="A0A3M7RU53"/>
<keyword evidence="9 12" id="KW-0472">Membrane</keyword>
<protein>
    <recommendedName>
        <fullName evidence="12">Coatomer subunit zeta</fullName>
    </recommendedName>
</protein>
<name>A0A3M7RU53_BRAPC</name>
<comment type="subcellular location">
    <subcellularLocation>
        <location evidence="12">Cytoplasm</location>
    </subcellularLocation>
    <subcellularLocation>
        <location evidence="1 12">Golgi apparatus membrane</location>
        <topology evidence="1 12">Peripheral membrane protein</topology>
        <orientation evidence="1 12">Cytoplasmic side</orientation>
    </subcellularLocation>
    <subcellularLocation>
        <location evidence="12">Cytoplasmic vesicle</location>
        <location evidence="12">COPI-coated vesicle membrane</location>
        <topology evidence="12">Peripheral membrane protein</topology>
        <orientation evidence="12">Cytoplasmic side</orientation>
    </subcellularLocation>
</comment>
<evidence type="ECO:0000256" key="12">
    <source>
        <dbReference type="RuleBase" id="RU366053"/>
    </source>
</evidence>
<reference evidence="14 15" key="1">
    <citation type="journal article" date="2018" name="Sci. Rep.">
        <title>Genomic signatures of local adaptation to the degree of environmental predictability in rotifers.</title>
        <authorList>
            <person name="Franch-Gras L."/>
            <person name="Hahn C."/>
            <person name="Garcia-Roger E.M."/>
            <person name="Carmona M.J."/>
            <person name="Serra M."/>
            <person name="Gomez A."/>
        </authorList>
    </citation>
    <scope>NUCLEOTIDE SEQUENCE [LARGE SCALE GENOMIC DNA]</scope>
    <source>
        <strain evidence="14">HYR1</strain>
    </source>
</reference>
<dbReference type="CDD" id="cd14829">
    <property type="entry name" value="Zeta-COP"/>
    <property type="match status" value="1"/>
</dbReference>
<gene>
    <name evidence="14" type="ORF">BpHYR1_004731</name>
</gene>
<dbReference type="OrthoDB" id="10249988at2759"/>
<dbReference type="InterPro" id="IPR022775">
    <property type="entry name" value="AP_mu_sigma_su"/>
</dbReference>
<accession>A0A3M7RU53</accession>
<keyword evidence="10 12" id="KW-0968">Cytoplasmic vesicle</keyword>
<dbReference type="InterPro" id="IPR011012">
    <property type="entry name" value="Longin-like_dom_sf"/>
</dbReference>
<dbReference type="PANTHER" id="PTHR11043:SF0">
    <property type="entry name" value="COATOMER SUBUNIT ZETA"/>
    <property type="match status" value="1"/>
</dbReference>
<dbReference type="FunFam" id="3.30.450.60:FF:000013">
    <property type="entry name" value="Coatomer subunit zeta"/>
    <property type="match status" value="1"/>
</dbReference>
<feature type="domain" description="AP complex mu/sigma subunit" evidence="13">
    <location>
        <begin position="7"/>
        <end position="146"/>
    </location>
</feature>
<proteinExistence type="inferred from homology"/>
<dbReference type="SUPFAM" id="SSF64356">
    <property type="entry name" value="SNARE-like"/>
    <property type="match status" value="1"/>
</dbReference>